<dbReference type="PROSITE" id="PS51257">
    <property type="entry name" value="PROKAR_LIPOPROTEIN"/>
    <property type="match status" value="1"/>
</dbReference>
<organism evidence="4 5">
    <name type="scientific">Latilactobacillus sakei</name>
    <name type="common">Lactobacillus sakei</name>
    <dbReference type="NCBI Taxonomy" id="1599"/>
    <lineage>
        <taxon>Bacteria</taxon>
        <taxon>Bacillati</taxon>
        <taxon>Bacillota</taxon>
        <taxon>Bacilli</taxon>
        <taxon>Lactobacillales</taxon>
        <taxon>Lactobacillaceae</taxon>
        <taxon>Latilactobacillus</taxon>
    </lineage>
</organism>
<dbReference type="AlphaFoldDB" id="A0AAX0V8G5"/>
<dbReference type="EMBL" id="MKGH01000053">
    <property type="protein sequence ID" value="PKX76286.1"/>
    <property type="molecule type" value="Genomic_DNA"/>
</dbReference>
<name>A0AAX0V8G5_LATSK</name>
<evidence type="ECO:0000256" key="2">
    <source>
        <dbReference type="SAM" id="SignalP"/>
    </source>
</evidence>
<comment type="caution">
    <text evidence="4">The sequence shown here is derived from an EMBL/GenBank/DDBJ whole genome shotgun (WGS) entry which is preliminary data.</text>
</comment>
<sequence length="380" mass="41280">MKKQGVLFGAAALLLLAGCSQKVEGPKSTAKSSSTSQQVKTSKKAKKTTTSSAKKVSRKQVTQTSSSDKAVWSSAKSQALKTYVASFSQAMNQQYADYQPGNETHFFGLNYPSYFKEDKLAVDDQHVTADWSADGTGSNDYNVVGIYSDSAAAHDMSAHLYLFTIHDGQPVVLITEQNQGMPDGLVHFKETANTDLKQNFAQIVGGGSATSTSESTKAASDVKENTKQAGYQVPATFEGTWYSSDATGEITKLQIAGNKMIDPDHTTELHSSSEMNTEERGLVNGTIGINQTTPNSAKMNWGRVDPINFDGREWLTVHGWYQTNGAGLLYGVKDRDINGKSMPVLSILETASRSSYGHYYPTEEAALAMKDTKFADEHNR</sequence>
<dbReference type="RefSeq" id="WP_099769404.1">
    <property type="nucleotide sequence ID" value="NZ_JAHIAI010000018.1"/>
</dbReference>
<dbReference type="InterPro" id="IPR031927">
    <property type="entry name" value="DUF4767"/>
</dbReference>
<feature type="region of interest" description="Disordered" evidence="1">
    <location>
        <begin position="23"/>
        <end position="61"/>
    </location>
</feature>
<evidence type="ECO:0000313" key="5">
    <source>
        <dbReference type="Proteomes" id="UP000234349"/>
    </source>
</evidence>
<feature type="chain" id="PRO_5043578404" evidence="2">
    <location>
        <begin position="23"/>
        <end position="380"/>
    </location>
</feature>
<feature type="domain" description="DUF4767" evidence="3">
    <location>
        <begin position="70"/>
        <end position="204"/>
    </location>
</feature>
<evidence type="ECO:0000259" key="3">
    <source>
        <dbReference type="Pfam" id="PF15983"/>
    </source>
</evidence>
<proteinExistence type="predicted"/>
<reference evidence="4 5" key="1">
    <citation type="submission" date="2016-09" db="EMBL/GenBank/DDBJ databases">
        <authorList>
            <person name="Inglin R.C."/>
        </authorList>
    </citation>
    <scope>NUCLEOTIDE SEQUENCE [LARGE SCALE GENOMIC DNA]</scope>
    <source>
        <strain evidence="4 5">RI-517</strain>
    </source>
</reference>
<dbReference type="Proteomes" id="UP000234349">
    <property type="component" value="Unassembled WGS sequence"/>
</dbReference>
<dbReference type="Pfam" id="PF15983">
    <property type="entry name" value="DUF4767"/>
    <property type="match status" value="1"/>
</dbReference>
<evidence type="ECO:0000313" key="4">
    <source>
        <dbReference type="EMBL" id="PKX76286.1"/>
    </source>
</evidence>
<evidence type="ECO:0000256" key="1">
    <source>
        <dbReference type="SAM" id="MobiDB-lite"/>
    </source>
</evidence>
<feature type="signal peptide" evidence="2">
    <location>
        <begin position="1"/>
        <end position="22"/>
    </location>
</feature>
<accession>A0AAX0V8G5</accession>
<feature type="compositionally biased region" description="Low complexity" evidence="1">
    <location>
        <begin position="27"/>
        <end position="40"/>
    </location>
</feature>
<protein>
    <submittedName>
        <fullName evidence="4">DUF4767 domain-containing protein</fullName>
    </submittedName>
</protein>
<keyword evidence="2" id="KW-0732">Signal</keyword>
<gene>
    <name evidence="4" type="ORF">CUR37_09580</name>
</gene>